<dbReference type="EMBL" id="LCTW02000211">
    <property type="protein sequence ID" value="KXX76428.1"/>
    <property type="molecule type" value="Genomic_DNA"/>
</dbReference>
<dbReference type="OrthoDB" id="8954335at2759"/>
<evidence type="ECO:0000313" key="6">
    <source>
        <dbReference type="EMBL" id="KXX83181.1"/>
    </source>
</evidence>
<evidence type="ECO:0000259" key="3">
    <source>
        <dbReference type="Pfam" id="PF24676"/>
    </source>
</evidence>
<evidence type="ECO:0000313" key="5">
    <source>
        <dbReference type="EMBL" id="KXX76428.1"/>
    </source>
</evidence>
<dbReference type="PROSITE" id="PS00675">
    <property type="entry name" value="SIGMA54_INTERACT_1"/>
    <property type="match status" value="1"/>
</dbReference>
<dbReference type="CDD" id="cd00882">
    <property type="entry name" value="Ras_like_GTPase"/>
    <property type="match status" value="1"/>
</dbReference>
<dbReference type="InterPro" id="IPR056072">
    <property type="entry name" value="SNTX_MACPF/CDC-like_dom"/>
</dbReference>
<dbReference type="AlphaFoldDB" id="A0A175VY15"/>
<dbReference type="Proteomes" id="UP000078237">
    <property type="component" value="Unassembled WGS sequence"/>
</dbReference>
<dbReference type="STRING" id="100816.A0A175VY15"/>
<evidence type="ECO:0000313" key="7">
    <source>
        <dbReference type="Proteomes" id="UP000078237"/>
    </source>
</evidence>
<evidence type="ECO:0008006" key="8">
    <source>
        <dbReference type="Google" id="ProtNLM"/>
    </source>
</evidence>
<dbReference type="PANTHER" id="PTHR32046:SF11">
    <property type="entry name" value="IMMUNE-ASSOCIATED NUCLEOTIDE-BINDING PROTEIN 10-LIKE"/>
    <property type="match status" value="1"/>
</dbReference>
<dbReference type="Pfam" id="PF24674">
    <property type="entry name" value="MACPF_SNTX"/>
    <property type="match status" value="1"/>
</dbReference>
<reference evidence="7" key="1">
    <citation type="submission" date="2015-06" db="EMBL/GenBank/DDBJ databases">
        <authorList>
            <person name="van de Sande W.W.J."/>
        </authorList>
    </citation>
    <scope>NUCLEOTIDE SEQUENCE [LARGE SCALE GENOMIC DNA]</scope>
    <source>
        <strain evidence="7">mm55</strain>
    </source>
</reference>
<dbReference type="InterPro" id="IPR056073">
    <property type="entry name" value="DUF7656"/>
</dbReference>
<organism evidence="5 7">
    <name type="scientific">Madurella mycetomatis</name>
    <dbReference type="NCBI Taxonomy" id="100816"/>
    <lineage>
        <taxon>Eukaryota</taxon>
        <taxon>Fungi</taxon>
        <taxon>Dikarya</taxon>
        <taxon>Ascomycota</taxon>
        <taxon>Pezizomycotina</taxon>
        <taxon>Sordariomycetes</taxon>
        <taxon>Sordariomycetidae</taxon>
        <taxon>Sordariales</taxon>
        <taxon>Sordariales incertae sedis</taxon>
        <taxon>Madurella</taxon>
    </lineage>
</organism>
<dbReference type="InterPro" id="IPR058519">
    <property type="entry name" value="DUF8206"/>
</dbReference>
<evidence type="ECO:0000256" key="1">
    <source>
        <dbReference type="SAM" id="MobiDB-lite"/>
    </source>
</evidence>
<dbReference type="PANTHER" id="PTHR32046">
    <property type="entry name" value="G DOMAIN-CONTAINING PROTEIN"/>
    <property type="match status" value="1"/>
</dbReference>
<gene>
    <name evidence="6" type="ORF">MMYC01_200171</name>
    <name evidence="5" type="ORF">MMYC01_206797</name>
</gene>
<feature type="compositionally biased region" description="Low complexity" evidence="1">
    <location>
        <begin position="1251"/>
        <end position="1264"/>
    </location>
</feature>
<dbReference type="VEuPathDB" id="FungiDB:MMYC01_200171"/>
<dbReference type="EMBL" id="LCTW02000002">
    <property type="protein sequence ID" value="KXX83181.1"/>
    <property type="molecule type" value="Genomic_DNA"/>
</dbReference>
<reference evidence="5" key="2">
    <citation type="submission" date="2015-06" db="EMBL/GenBank/DDBJ databases">
        <authorList>
            <person name="Hoefler B.C."/>
            <person name="Straight P.D."/>
        </authorList>
    </citation>
    <scope>NUCLEOTIDE SEQUENCE [LARGE SCALE GENOMIC DNA]</scope>
    <source>
        <strain evidence="5">Mm55</strain>
    </source>
</reference>
<protein>
    <recommendedName>
        <fullName evidence="8">G domain-containing protein</fullName>
    </recommendedName>
</protein>
<dbReference type="Gene3D" id="3.40.50.300">
    <property type="entry name" value="P-loop containing nucleotide triphosphate hydrolases"/>
    <property type="match status" value="1"/>
</dbReference>
<feature type="domain" description="DUF7656" evidence="3">
    <location>
        <begin position="422"/>
        <end position="519"/>
    </location>
</feature>
<feature type="compositionally biased region" description="Polar residues" evidence="1">
    <location>
        <begin position="1216"/>
        <end position="1241"/>
    </location>
</feature>
<dbReference type="SUPFAM" id="SSF52540">
    <property type="entry name" value="P-loop containing nucleoside triphosphate hydrolases"/>
    <property type="match status" value="1"/>
</dbReference>
<feature type="region of interest" description="Disordered" evidence="1">
    <location>
        <begin position="1191"/>
        <end position="1264"/>
    </location>
</feature>
<proteinExistence type="predicted"/>
<dbReference type="InterPro" id="IPR025662">
    <property type="entry name" value="Sigma_54_int_dom_ATP-bd_1"/>
</dbReference>
<sequence length="1286" mass="143037">MSLKNAKLRPALGQVASIGTLYDAVNDRFLEQRLFTARFQPHANIVGVRTTPRQLNAVELIADTYGSKLKLLGASADLGASMLGDLLELDDSGSDSAAFLTRPAAGDHADAQAALLHRSLTTSEYIKVKSQELRCSIDRDQLRDRTATHAVVSIEWGIETIVNIDLSNGQDAEDRTTAAETVRKVAESLKSLITTGSTQRPLMPTLATGQTLDFTIYSNVLPSVVKTNSLDDAVKSVRQAIAVAESPPQGLDSGFQQGQPSRGLPVIYRLLPLDDLRDLVGTDADEAEDGYCDYDGFEYAFVGPKVVEISHDRLAEMSVALENLLATRRSLVGYKTFLDTHSQYAQTSHVSAVRTLVNELEESVGSLRRKYGSVLCEVRAGREPTTTLNRFCDDAVVTAAQFHSRDDIVAQERYKVEFIARAVQKGAVYLGYDKNVELPSVLARNNRSDGEAYVLWFSLEGMLQNDGWAGNEALVFEKLGARSRVFLIDCSTSGRRVDAPRLALYRGKEEATPDILEEREFLADKCLAQSAERSSYTRNAQPPVARRVVRIPCPGPRCGGAGVQSWICSFCHHVLEYGYTDKFIYCECGRSLFNTFEFRCNNPTRHGTGFVKYSEQSQLEALLLALPSSDYVNILLLGETGVGKSTFINAFINYISFDTLDEALQSDRLHWVVPCAFSTQVMDRTRPGGKITEHRVVVGSRDDERDGSRGNSATQQTSVYPINIGAKTIRLIDTPGVGDTRGPNADKKNMADILATINSYEELHGIIILLKSNNARLTVTFRFCIQELLTHLHRDALHNIAFGFTNTRISNYTPGDTFGPLKTLLEQHPDIQLPLNGDTTYCFDSESFRYLAARRNGVEMENEDSFRRSWLHSSDEAQRLLNYFRSRRPHLVTNTISLNGTRQLILGLTKPMAAISQLIQENIIKSQAQEKAIADRRLAGDDLRKRLQFQKVYFSSTQLSRPRTVCTNRNCIEVKDNGGQQVTVYKSHCHPECYLSGVRVEAVGQPGLINCKAMKAGNCKRCGHHWQMHLHITYELNPYTKTETNPDVQRQLNSNADDERVRQQALDSIKQQIAEFRQEHDRVQRAAALFGAYLRAKSIATYNDATAEYLEELIQVETEVSAASGDTTKLKMLRHDLHCHKELVAALTTNTDELPNDWHGVDTTLDPASIERTVKGLYGLKHFGKQLQDVHHTVQQAHQATYRERPYHVKQRSRRTGTSPTRDPPTKGSSKHYTSIGTTLRSMIPSMPRFGSSSSSGAGAATTSHRVGVDKGAYGMKSTTRVSIRT</sequence>
<accession>A0A175VY15</accession>
<comment type="caution">
    <text evidence="5">The sequence shown here is derived from an EMBL/GenBank/DDBJ whole genome shotgun (WGS) entry which is preliminary data.</text>
</comment>
<dbReference type="Pfam" id="PF26633">
    <property type="entry name" value="DUF8206"/>
    <property type="match status" value="1"/>
</dbReference>
<reference evidence="5 7" key="3">
    <citation type="submission" date="2016-01" db="EMBL/GenBank/DDBJ databases">
        <title>Madurella mycetomatis genome sequencing.</title>
        <authorList>
            <person name="Van De Sande W."/>
        </authorList>
    </citation>
    <scope>NUCLEOTIDE SEQUENCE [LARGE SCALE GENOMIC DNA]</scope>
    <source>
        <strain evidence="5">Mm55</strain>
        <strain evidence="7">mm55</strain>
    </source>
</reference>
<keyword evidence="7" id="KW-1185">Reference proteome</keyword>
<evidence type="ECO:0000259" key="2">
    <source>
        <dbReference type="Pfam" id="PF24674"/>
    </source>
</evidence>
<dbReference type="VEuPathDB" id="FungiDB:MMYC01_206797"/>
<feature type="domain" description="SNTX MACPF/CDC-like" evidence="2">
    <location>
        <begin position="6"/>
        <end position="305"/>
    </location>
</feature>
<evidence type="ECO:0000259" key="4">
    <source>
        <dbReference type="Pfam" id="PF26633"/>
    </source>
</evidence>
<name>A0A175VY15_9PEZI</name>
<dbReference type="InterPro" id="IPR027417">
    <property type="entry name" value="P-loop_NTPase"/>
</dbReference>
<dbReference type="Pfam" id="PF24676">
    <property type="entry name" value="DUF7656"/>
    <property type="match status" value="1"/>
</dbReference>
<feature type="domain" description="DUF8206" evidence="4">
    <location>
        <begin position="958"/>
        <end position="1035"/>
    </location>
</feature>